<keyword evidence="2" id="KW-1185">Reference proteome</keyword>
<dbReference type="RefSeq" id="XP_016734751.1">
    <property type="nucleotide sequence ID" value="XM_016879262.2"/>
</dbReference>
<sequence length="126" mass="14381">MNPNKKEYMGGSGSLVDGVRRWFQRRRLIPSSNQQNNKIIIDHHDTSSSSSTTLTLTQKQSQESTADIVVQDFDFSSLRLVKVPKRHYFLDSSMDSHQKLRKSGLDLDHKLSIVGKANGFRVRVFC</sequence>
<dbReference type="OrthoDB" id="10481672at2759"/>
<reference evidence="3" key="2">
    <citation type="submission" date="2025-08" db="UniProtKB">
        <authorList>
            <consortium name="RefSeq"/>
        </authorList>
    </citation>
    <scope>IDENTIFICATION</scope>
</reference>
<name>A0A1U8N6M2_GOSHI</name>
<accession>A0A1U8N6M2</accession>
<feature type="region of interest" description="Disordered" evidence="1">
    <location>
        <begin position="34"/>
        <end position="58"/>
    </location>
</feature>
<evidence type="ECO:0000313" key="3">
    <source>
        <dbReference type="RefSeq" id="XP_016734751.1"/>
    </source>
</evidence>
<gene>
    <name evidence="3" type="primary">LOC107945304</name>
</gene>
<dbReference type="PaxDb" id="3635-A0A1U8N6M2"/>
<dbReference type="Proteomes" id="UP000818029">
    <property type="component" value="Chromosome D12"/>
</dbReference>
<dbReference type="GeneID" id="107945304"/>
<proteinExistence type="predicted"/>
<evidence type="ECO:0000313" key="2">
    <source>
        <dbReference type="Proteomes" id="UP000818029"/>
    </source>
</evidence>
<dbReference type="KEGG" id="ghi:107945304"/>
<organism evidence="2 3">
    <name type="scientific">Gossypium hirsutum</name>
    <name type="common">Upland cotton</name>
    <name type="synonym">Gossypium mexicanum</name>
    <dbReference type="NCBI Taxonomy" id="3635"/>
    <lineage>
        <taxon>Eukaryota</taxon>
        <taxon>Viridiplantae</taxon>
        <taxon>Streptophyta</taxon>
        <taxon>Embryophyta</taxon>
        <taxon>Tracheophyta</taxon>
        <taxon>Spermatophyta</taxon>
        <taxon>Magnoliopsida</taxon>
        <taxon>eudicotyledons</taxon>
        <taxon>Gunneridae</taxon>
        <taxon>Pentapetalae</taxon>
        <taxon>rosids</taxon>
        <taxon>malvids</taxon>
        <taxon>Malvales</taxon>
        <taxon>Malvaceae</taxon>
        <taxon>Malvoideae</taxon>
        <taxon>Gossypium</taxon>
    </lineage>
</organism>
<dbReference type="AlphaFoldDB" id="A0A1U8N6M2"/>
<protein>
    <submittedName>
        <fullName evidence="3">Mitogen-activated protein kinase 8-like</fullName>
    </submittedName>
</protein>
<dbReference type="STRING" id="3635.A0A1U8N6M2"/>
<reference evidence="2" key="1">
    <citation type="journal article" date="2020" name="Nat. Genet.">
        <title>Genomic diversifications of five Gossypium allopolyploid species and their impact on cotton improvement.</title>
        <authorList>
            <person name="Chen Z.J."/>
            <person name="Sreedasyam A."/>
            <person name="Ando A."/>
            <person name="Song Q."/>
            <person name="De Santiago L.M."/>
            <person name="Hulse-Kemp A.M."/>
            <person name="Ding M."/>
            <person name="Ye W."/>
            <person name="Kirkbride R.C."/>
            <person name="Jenkins J."/>
            <person name="Plott C."/>
            <person name="Lovell J."/>
            <person name="Lin Y.M."/>
            <person name="Vaughn R."/>
            <person name="Liu B."/>
            <person name="Simpson S."/>
            <person name="Scheffler B.E."/>
            <person name="Wen L."/>
            <person name="Saski C.A."/>
            <person name="Grover C.E."/>
            <person name="Hu G."/>
            <person name="Conover J.L."/>
            <person name="Carlson J.W."/>
            <person name="Shu S."/>
            <person name="Boston L.B."/>
            <person name="Williams M."/>
            <person name="Peterson D.G."/>
            <person name="McGee K."/>
            <person name="Jones D.C."/>
            <person name="Wendel J.F."/>
            <person name="Stelly D.M."/>
            <person name="Grimwood J."/>
            <person name="Schmutz J."/>
        </authorList>
    </citation>
    <scope>NUCLEOTIDE SEQUENCE [LARGE SCALE GENOMIC DNA]</scope>
    <source>
        <strain evidence="2">cv. TM-1</strain>
    </source>
</reference>
<evidence type="ECO:0000256" key="1">
    <source>
        <dbReference type="SAM" id="MobiDB-lite"/>
    </source>
</evidence>
<feature type="compositionally biased region" description="Low complexity" evidence="1">
    <location>
        <begin position="47"/>
        <end position="58"/>
    </location>
</feature>